<protein>
    <recommendedName>
        <fullName evidence="6">NAD(P)-binding protein</fullName>
    </recommendedName>
</protein>
<dbReference type="GeneID" id="19112367"/>
<dbReference type="InterPro" id="IPR036291">
    <property type="entry name" value="NAD(P)-bd_dom_sf"/>
</dbReference>
<dbReference type="InterPro" id="IPR002347">
    <property type="entry name" value="SDR_fam"/>
</dbReference>
<accession>M2LQX0</accession>
<dbReference type="EMBL" id="KB445555">
    <property type="protein sequence ID" value="EMC96827.1"/>
    <property type="molecule type" value="Genomic_DNA"/>
</dbReference>
<proteinExistence type="inferred from homology"/>
<dbReference type="PANTHER" id="PTHR24320:SF236">
    <property type="entry name" value="SHORT-CHAIN DEHYDROGENASE-RELATED"/>
    <property type="match status" value="1"/>
</dbReference>
<dbReference type="KEGG" id="bcom:BAUCODRAFT_34224"/>
<dbReference type="AlphaFoldDB" id="M2LQX0"/>
<dbReference type="OMA" id="FNPGNLQ"/>
<evidence type="ECO:0000256" key="1">
    <source>
        <dbReference type="ARBA" id="ARBA00006484"/>
    </source>
</evidence>
<dbReference type="Pfam" id="PF00106">
    <property type="entry name" value="adh_short"/>
    <property type="match status" value="1"/>
</dbReference>
<dbReference type="PANTHER" id="PTHR24320">
    <property type="entry name" value="RETINOL DEHYDROGENASE"/>
    <property type="match status" value="1"/>
</dbReference>
<organism evidence="4 5">
    <name type="scientific">Baudoinia panamericana (strain UAMH 10762)</name>
    <name type="common">Angels' share fungus</name>
    <name type="synonym">Baudoinia compniacensis (strain UAMH 10762)</name>
    <dbReference type="NCBI Taxonomy" id="717646"/>
    <lineage>
        <taxon>Eukaryota</taxon>
        <taxon>Fungi</taxon>
        <taxon>Dikarya</taxon>
        <taxon>Ascomycota</taxon>
        <taxon>Pezizomycotina</taxon>
        <taxon>Dothideomycetes</taxon>
        <taxon>Dothideomycetidae</taxon>
        <taxon>Mycosphaerellales</taxon>
        <taxon>Teratosphaeriaceae</taxon>
        <taxon>Baudoinia</taxon>
    </lineage>
</organism>
<dbReference type="eggNOG" id="KOG1208">
    <property type="taxonomic scope" value="Eukaryota"/>
</dbReference>
<dbReference type="RefSeq" id="XP_007676189.1">
    <property type="nucleotide sequence ID" value="XM_007677999.1"/>
</dbReference>
<dbReference type="Proteomes" id="UP000011761">
    <property type="component" value="Unassembled WGS sequence"/>
</dbReference>
<dbReference type="SUPFAM" id="SSF51735">
    <property type="entry name" value="NAD(P)-binding Rossmann-fold domains"/>
    <property type="match status" value="1"/>
</dbReference>
<keyword evidence="5" id="KW-1185">Reference proteome</keyword>
<keyword evidence="3" id="KW-0560">Oxidoreductase</keyword>
<gene>
    <name evidence="4" type="ORF">BAUCODRAFT_34224</name>
</gene>
<evidence type="ECO:0000313" key="5">
    <source>
        <dbReference type="Proteomes" id="UP000011761"/>
    </source>
</evidence>
<dbReference type="OrthoDB" id="191139at2759"/>
<evidence type="ECO:0000256" key="3">
    <source>
        <dbReference type="ARBA" id="ARBA00023002"/>
    </source>
</evidence>
<dbReference type="Gene3D" id="3.40.50.720">
    <property type="entry name" value="NAD(P)-binding Rossmann-like Domain"/>
    <property type="match status" value="1"/>
</dbReference>
<evidence type="ECO:0000313" key="4">
    <source>
        <dbReference type="EMBL" id="EMC96827.1"/>
    </source>
</evidence>
<evidence type="ECO:0008006" key="6">
    <source>
        <dbReference type="Google" id="ProtNLM"/>
    </source>
</evidence>
<dbReference type="HOGENOM" id="CLU_010194_44_6_1"/>
<dbReference type="PRINTS" id="PR00081">
    <property type="entry name" value="GDHRDH"/>
</dbReference>
<dbReference type="GO" id="GO:0016491">
    <property type="term" value="F:oxidoreductase activity"/>
    <property type="evidence" value="ECO:0007669"/>
    <property type="project" value="UniProtKB-KW"/>
</dbReference>
<sequence>MSIYWDAIRQCFFIPAPTFTENDLPSQAGRVFIVTGGYTGVGKELSSMLYQKNGTVYLAGRSKDKADAAIADIQKAHPSSDGRVEFLKLDLADLTTIKPSVDDFLRREQRLDVLTNNAGVMTPPLGSLTAQSHELQMGTNCLGPYLFTTLLTPILQKTAATSPPGSVRVTWAASLATMGAPTGGVTFEANSGGVKIFHDRFTDYAQSKAANVFLSREYQSRIGNASNIASNAWNPGNLLSELQRHQRGLEAWFTAKLCYPPRLGGYTELFAGWSEEAGARENWGRYVGPWGRFVGLRSDIEGNGERAGRFWEWCERETKAYR</sequence>
<evidence type="ECO:0000256" key="2">
    <source>
        <dbReference type="ARBA" id="ARBA00022857"/>
    </source>
</evidence>
<keyword evidence="2" id="KW-0521">NADP</keyword>
<name>M2LQX0_BAUPA</name>
<reference evidence="4 5" key="1">
    <citation type="journal article" date="2012" name="PLoS Pathog.">
        <title>Diverse lifestyles and strategies of plant pathogenesis encoded in the genomes of eighteen Dothideomycetes fungi.</title>
        <authorList>
            <person name="Ohm R.A."/>
            <person name="Feau N."/>
            <person name="Henrissat B."/>
            <person name="Schoch C.L."/>
            <person name="Horwitz B.A."/>
            <person name="Barry K.W."/>
            <person name="Condon B.J."/>
            <person name="Copeland A.C."/>
            <person name="Dhillon B."/>
            <person name="Glaser F."/>
            <person name="Hesse C.N."/>
            <person name="Kosti I."/>
            <person name="LaButti K."/>
            <person name="Lindquist E.A."/>
            <person name="Lucas S."/>
            <person name="Salamov A.A."/>
            <person name="Bradshaw R.E."/>
            <person name="Ciuffetti L."/>
            <person name="Hamelin R.C."/>
            <person name="Kema G.H.J."/>
            <person name="Lawrence C."/>
            <person name="Scott J.A."/>
            <person name="Spatafora J.W."/>
            <person name="Turgeon B.G."/>
            <person name="de Wit P.J.G.M."/>
            <person name="Zhong S."/>
            <person name="Goodwin S.B."/>
            <person name="Grigoriev I.V."/>
        </authorList>
    </citation>
    <scope>NUCLEOTIDE SEQUENCE [LARGE SCALE GENOMIC DNA]</scope>
    <source>
        <strain evidence="4 5">UAMH 10762</strain>
    </source>
</reference>
<comment type="similarity">
    <text evidence="1">Belongs to the short-chain dehydrogenases/reductases (SDR) family.</text>
</comment>